<keyword evidence="2" id="KW-1185">Reference proteome</keyword>
<dbReference type="EMBL" id="CP064942">
    <property type="protein sequence ID" value="QPH53267.1"/>
    <property type="molecule type" value="Genomic_DNA"/>
</dbReference>
<dbReference type="AlphaFoldDB" id="A0A7S9LQ61"/>
<evidence type="ECO:0000313" key="1">
    <source>
        <dbReference type="EMBL" id="QPH53267.1"/>
    </source>
</evidence>
<name>A0A7S9LQ61_9RHOB</name>
<proteinExistence type="predicted"/>
<dbReference type="KEGG" id="poz:I0K15_15955"/>
<dbReference type="Proteomes" id="UP000594800">
    <property type="component" value="Chromosome"/>
</dbReference>
<accession>A0A7S9LQ61</accession>
<reference evidence="1 2" key="1">
    <citation type="submission" date="2020-11" db="EMBL/GenBank/DDBJ databases">
        <title>Description of Pontivivens ytuae sp. nov. isolated from deep sea sediment of Mariana Trench.</title>
        <authorList>
            <person name="Wang Z."/>
            <person name="Sun Q.-L."/>
            <person name="Xu X.-D."/>
            <person name="Tang Y.-Z."/>
            <person name="Zhang J."/>
        </authorList>
    </citation>
    <scope>NUCLEOTIDE SEQUENCE [LARGE SCALE GENOMIC DNA]</scope>
    <source>
        <strain evidence="1 2">MT2928</strain>
    </source>
</reference>
<dbReference type="RefSeq" id="WP_196102478.1">
    <property type="nucleotide sequence ID" value="NZ_CP064942.1"/>
</dbReference>
<evidence type="ECO:0000313" key="2">
    <source>
        <dbReference type="Proteomes" id="UP000594800"/>
    </source>
</evidence>
<protein>
    <submittedName>
        <fullName evidence="1">Uncharacterized protein</fullName>
    </submittedName>
</protein>
<sequence length="196" mass="21276">MTRPPTLGHNRGPALEPGAGWRGYCWRRAKADLRPARVPIEMVRVRMRRARELGLTYPQYASILAGTGRDVMAFLYTVEGLQIRLSRQLRLPPEVAAKLPEIKGAAQIAFAPSGEVPQDFAAELSQVARTPLTAHAMQPDAPGWGAARRAIRAALDPARLPSNAVVLIGGPAEQEGWAEAASMARYLPTDTFFAPS</sequence>
<gene>
    <name evidence="1" type="ORF">I0K15_15955</name>
</gene>
<organism evidence="1 2">
    <name type="scientific">Pontivivens ytuae</name>
    <dbReference type="NCBI Taxonomy" id="2789856"/>
    <lineage>
        <taxon>Bacteria</taxon>
        <taxon>Pseudomonadati</taxon>
        <taxon>Pseudomonadota</taxon>
        <taxon>Alphaproteobacteria</taxon>
        <taxon>Rhodobacterales</taxon>
        <taxon>Paracoccaceae</taxon>
        <taxon>Pontivivens</taxon>
    </lineage>
</organism>